<dbReference type="Gene3D" id="3.90.550.10">
    <property type="entry name" value="Spore Coat Polysaccharide Biosynthesis Protein SpsA, Chain A"/>
    <property type="match status" value="1"/>
</dbReference>
<dbReference type="InterPro" id="IPR028098">
    <property type="entry name" value="Glyco_trans_4-like_N"/>
</dbReference>
<reference evidence="5 6" key="1">
    <citation type="submission" date="2006-05" db="EMBL/GenBank/DDBJ databases">
        <authorList>
            <person name="King G."/>
            <person name="Ferriera S."/>
            <person name="Johnson J."/>
            <person name="Kravitz S."/>
            <person name="Beeson K."/>
            <person name="Sutton G."/>
            <person name="Rogers Y.-H."/>
            <person name="Friedman R."/>
            <person name="Frazier M."/>
            <person name="Venter J.C."/>
        </authorList>
    </citation>
    <scope>NUCLEOTIDE SEQUENCE [LARGE SCALE GENOMIC DNA]</scope>
    <source>
        <strain evidence="6">ATCC 25650 / DSM 13394 / JCM 20685 / NBRC 16684 / NCIMB 2208 / IAM 12614 / B1</strain>
    </source>
</reference>
<evidence type="ECO:0000313" key="6">
    <source>
        <dbReference type="Proteomes" id="UP000004848"/>
    </source>
</evidence>
<feature type="domain" description="Glycosyltransferase 2-like" evidence="3">
    <location>
        <begin position="33"/>
        <end position="166"/>
    </location>
</feature>
<evidence type="ECO:0000259" key="4">
    <source>
        <dbReference type="Pfam" id="PF13439"/>
    </source>
</evidence>
<feature type="region of interest" description="Disordered" evidence="1">
    <location>
        <begin position="900"/>
        <end position="935"/>
    </location>
</feature>
<dbReference type="Pfam" id="PF13439">
    <property type="entry name" value="Glyco_transf_4"/>
    <property type="match status" value="1"/>
</dbReference>
<dbReference type="AlphaFoldDB" id="A0P365"/>
<accession>A0P365</accession>
<dbReference type="PANTHER" id="PTHR12526">
    <property type="entry name" value="GLYCOSYLTRANSFERASE"/>
    <property type="match status" value="1"/>
</dbReference>
<dbReference type="InterPro" id="IPR001173">
    <property type="entry name" value="Glyco_trans_2-like"/>
</dbReference>
<dbReference type="CDD" id="cd00761">
    <property type="entry name" value="Glyco_tranf_GTA_type"/>
    <property type="match status" value="1"/>
</dbReference>
<feature type="domain" description="Glycosyl transferase family 1" evidence="2">
    <location>
        <begin position="704"/>
        <end position="865"/>
    </location>
</feature>
<dbReference type="InterPro" id="IPR001296">
    <property type="entry name" value="Glyco_trans_1"/>
</dbReference>
<gene>
    <name evidence="5" type="ORF">SIAM614_21652</name>
</gene>
<sequence length="935" mass="104098">MGMLQHTGSRPGLPNVRYAQFGGSGMPSATVAIVIPVYKHSVLLTEAIDAALAQQAPFNIAVVIVDDGCPFPETAQTGRAYALAYDNVYYLRKANGGLSSARNYGIDFALRSFSDLEAVYFLDADNRITPSAIRVLLDFMRSSDGVDWVYPNIDKFGIEWNGNYTADYSRLLHVTFDNICEAGSLVSRSLLDAGVRFDESMKSGFEDWDFWLQAISHGFKGSNYPFFGFEYRQRAESMLRDSNRTRDSILGYIKDKHKKLFSTETLLGWEHEEAPRFVAFGADTYLVDLFTDPAVAHKKRSIEEFVKTFWAAQAEPETYGVPPFWLWMSPAHRDALKSCGLLHNVLWLTERLSASHHFVALRFESDKDRLAIEVNKLGEGKELAKKPLGWMCSLDIMKQCVEDKSDDWIRTLRGANPAPKIAEVVVRGPFSAEDIQGTALSATNSLLATLGALRESGYRHGPGKRWIWRSAYFPDRSKYFELLRHSAGASPVMPRLGREGAPLRVGLLLPIATFGGVEKVAYAAARVLKKAGCEVHLYVFGKPVYNHIADNDGVFDTINFLADDYPLWGGPNMFSGHELLMGHDENARAEEVLGFLSGLDVVINNQLAPANAIFGELRRRGVKVVNYVHVLDSSELGRPAGHPYLTLAYEHIYDSVLTCSRDMAEWLHGMGVPVAKLLHIPNAAGYPMAAEEVKRLANNRQQDRDGRLRAVFLGRLDRQKGIERIFAAARALKRKGVDIDWRIVGSDVMDTGAGGSWKERFAELGIRVDPPIYDSRRLSRLLAWADAFVLPSRWEGAPLTIIEAQRLGCVPVATDVGAVGELIENKVDGLLLRSTDDGVVTHDLITALETLAKSERLLRSLSANAAQHSAERSWDKSLQPFLRQLHNWFPDRLQSIRRTKAPVAQISSSSETPGRRGKADGAPLFQQRGRQTSVR</sequence>
<dbReference type="SUPFAM" id="SSF53756">
    <property type="entry name" value="UDP-Glycosyltransferase/glycogen phosphorylase"/>
    <property type="match status" value="1"/>
</dbReference>
<evidence type="ECO:0000259" key="3">
    <source>
        <dbReference type="Pfam" id="PF00535"/>
    </source>
</evidence>
<organism evidence="5 6">
    <name type="scientific">Roseibium aggregatum (strain ATCC 25650 / DSM 13394 / JCM 20685 / NBRC 16684 / NCIMB 2208 / IAM 12614 / B1)</name>
    <name type="common">Stappia aggregata</name>
    <dbReference type="NCBI Taxonomy" id="384765"/>
    <lineage>
        <taxon>Bacteria</taxon>
        <taxon>Pseudomonadati</taxon>
        <taxon>Pseudomonadota</taxon>
        <taxon>Alphaproteobacteria</taxon>
        <taxon>Hyphomicrobiales</taxon>
        <taxon>Stappiaceae</taxon>
        <taxon>Roseibium</taxon>
    </lineage>
</organism>
<dbReference type="InterPro" id="IPR029044">
    <property type="entry name" value="Nucleotide-diphossugar_trans"/>
</dbReference>
<dbReference type="SUPFAM" id="SSF53448">
    <property type="entry name" value="Nucleotide-diphospho-sugar transferases"/>
    <property type="match status" value="1"/>
</dbReference>
<dbReference type="Pfam" id="PF00534">
    <property type="entry name" value="Glycos_transf_1"/>
    <property type="match status" value="1"/>
</dbReference>
<dbReference type="GO" id="GO:0016757">
    <property type="term" value="F:glycosyltransferase activity"/>
    <property type="evidence" value="ECO:0007669"/>
    <property type="project" value="InterPro"/>
</dbReference>
<evidence type="ECO:0000313" key="5">
    <source>
        <dbReference type="EMBL" id="EAV40536.1"/>
    </source>
</evidence>
<protein>
    <submittedName>
        <fullName evidence="5">Putative bifunctional glycosyltransferase, forming beta-glycosyl and alpha-glycosyl linkages protein</fullName>
    </submittedName>
</protein>
<proteinExistence type="predicted"/>
<dbReference type="EMBL" id="AAUW01000029">
    <property type="protein sequence ID" value="EAV40536.1"/>
    <property type="molecule type" value="Genomic_DNA"/>
</dbReference>
<dbReference type="Gene3D" id="3.40.50.2000">
    <property type="entry name" value="Glycogen Phosphorylase B"/>
    <property type="match status" value="2"/>
</dbReference>
<dbReference type="eggNOG" id="COG0463">
    <property type="taxonomic scope" value="Bacteria"/>
</dbReference>
<name>A0P365_ROSAI</name>
<dbReference type="CDD" id="cd03801">
    <property type="entry name" value="GT4_PimA-like"/>
    <property type="match status" value="1"/>
</dbReference>
<evidence type="ECO:0000259" key="2">
    <source>
        <dbReference type="Pfam" id="PF00534"/>
    </source>
</evidence>
<keyword evidence="5" id="KW-0808">Transferase</keyword>
<dbReference type="Pfam" id="PF00535">
    <property type="entry name" value="Glycos_transf_2"/>
    <property type="match status" value="1"/>
</dbReference>
<comment type="caution">
    <text evidence="5">The sequence shown here is derived from an EMBL/GenBank/DDBJ whole genome shotgun (WGS) entry which is preliminary data.</text>
</comment>
<dbReference type="Proteomes" id="UP000004848">
    <property type="component" value="Unassembled WGS sequence"/>
</dbReference>
<dbReference type="eggNOG" id="COG0438">
    <property type="taxonomic scope" value="Bacteria"/>
</dbReference>
<feature type="domain" description="Glycosyltransferase subfamily 4-like N-terminal" evidence="4">
    <location>
        <begin position="514"/>
        <end position="683"/>
    </location>
</feature>
<evidence type="ECO:0000256" key="1">
    <source>
        <dbReference type="SAM" id="MobiDB-lite"/>
    </source>
</evidence>